<evidence type="ECO:0000313" key="1">
    <source>
        <dbReference type="EMBL" id="KAK8490146.1"/>
    </source>
</evidence>
<comment type="caution">
    <text evidence="1">The sequence shown here is derived from an EMBL/GenBank/DDBJ whole genome shotgun (WGS) entry which is preliminary data.</text>
</comment>
<reference evidence="1 2" key="1">
    <citation type="journal article" date="2024" name="G3 (Bethesda)">
        <title>Genome assembly of Hibiscus sabdariffa L. provides insights into metabolisms of medicinal natural products.</title>
        <authorList>
            <person name="Kim T."/>
        </authorList>
    </citation>
    <scope>NUCLEOTIDE SEQUENCE [LARGE SCALE GENOMIC DNA]</scope>
    <source>
        <strain evidence="1">TK-2024</strain>
        <tissue evidence="1">Old leaves</tissue>
    </source>
</reference>
<sequence>MVKQMVMTFNICHLEMPVSLTRCSQVSTFAMMVETCYFTSMSDLSKGEEVKGNNLALTTLYSLESQFPNEIQG</sequence>
<gene>
    <name evidence="1" type="ORF">V6N11_043360</name>
</gene>
<dbReference type="Proteomes" id="UP001396334">
    <property type="component" value="Unassembled WGS sequence"/>
</dbReference>
<organism evidence="1 2">
    <name type="scientific">Hibiscus sabdariffa</name>
    <name type="common">roselle</name>
    <dbReference type="NCBI Taxonomy" id="183260"/>
    <lineage>
        <taxon>Eukaryota</taxon>
        <taxon>Viridiplantae</taxon>
        <taxon>Streptophyta</taxon>
        <taxon>Embryophyta</taxon>
        <taxon>Tracheophyta</taxon>
        <taxon>Spermatophyta</taxon>
        <taxon>Magnoliopsida</taxon>
        <taxon>eudicotyledons</taxon>
        <taxon>Gunneridae</taxon>
        <taxon>Pentapetalae</taxon>
        <taxon>rosids</taxon>
        <taxon>malvids</taxon>
        <taxon>Malvales</taxon>
        <taxon>Malvaceae</taxon>
        <taxon>Malvoideae</taxon>
        <taxon>Hibiscus</taxon>
    </lineage>
</organism>
<protein>
    <submittedName>
        <fullName evidence="1">Uncharacterized protein</fullName>
    </submittedName>
</protein>
<accession>A0ABR2ABU4</accession>
<evidence type="ECO:0000313" key="2">
    <source>
        <dbReference type="Proteomes" id="UP001396334"/>
    </source>
</evidence>
<name>A0ABR2ABU4_9ROSI</name>
<keyword evidence="2" id="KW-1185">Reference proteome</keyword>
<proteinExistence type="predicted"/>
<dbReference type="EMBL" id="JBBPBN010000290">
    <property type="protein sequence ID" value="KAK8490146.1"/>
    <property type="molecule type" value="Genomic_DNA"/>
</dbReference>